<reference evidence="8" key="1">
    <citation type="journal article" date="2002" name="Science">
        <title>The draft genome of Ciona intestinalis: insights into chordate and vertebrate origins.</title>
        <authorList>
            <person name="Dehal P."/>
            <person name="Satou Y."/>
            <person name="Campbell R.K."/>
            <person name="Chapman J."/>
            <person name="Degnan B."/>
            <person name="De Tomaso A."/>
            <person name="Davidson B."/>
            <person name="Di Gregorio A."/>
            <person name="Gelpke M."/>
            <person name="Goodstein D.M."/>
            <person name="Harafuji N."/>
            <person name="Hastings K.E."/>
            <person name="Ho I."/>
            <person name="Hotta K."/>
            <person name="Huang W."/>
            <person name="Kawashima T."/>
            <person name="Lemaire P."/>
            <person name="Martinez D."/>
            <person name="Meinertzhagen I.A."/>
            <person name="Necula S."/>
            <person name="Nonaka M."/>
            <person name="Putnam N."/>
            <person name="Rash S."/>
            <person name="Saiga H."/>
            <person name="Satake M."/>
            <person name="Terry A."/>
            <person name="Yamada L."/>
            <person name="Wang H.G."/>
            <person name="Awazu S."/>
            <person name="Azumi K."/>
            <person name="Boore J."/>
            <person name="Branno M."/>
            <person name="Chin-Bow S."/>
            <person name="DeSantis R."/>
            <person name="Doyle S."/>
            <person name="Francino P."/>
            <person name="Keys D.N."/>
            <person name="Haga S."/>
            <person name="Hayashi H."/>
            <person name="Hino K."/>
            <person name="Imai K.S."/>
            <person name="Inaba K."/>
            <person name="Kano S."/>
            <person name="Kobayashi K."/>
            <person name="Kobayashi M."/>
            <person name="Lee B.I."/>
            <person name="Makabe K.W."/>
            <person name="Manohar C."/>
            <person name="Matassi G."/>
            <person name="Medina M."/>
            <person name="Mochizuki Y."/>
            <person name="Mount S."/>
            <person name="Morishita T."/>
            <person name="Miura S."/>
            <person name="Nakayama A."/>
            <person name="Nishizaka S."/>
            <person name="Nomoto H."/>
            <person name="Ohta F."/>
            <person name="Oishi K."/>
            <person name="Rigoutsos I."/>
            <person name="Sano M."/>
            <person name="Sasaki A."/>
            <person name="Sasakura Y."/>
            <person name="Shoguchi E."/>
            <person name="Shin-i T."/>
            <person name="Spagnuolo A."/>
            <person name="Stainier D."/>
            <person name="Suzuki M.M."/>
            <person name="Tassy O."/>
            <person name="Takatori N."/>
            <person name="Tokuoka M."/>
            <person name="Yagi K."/>
            <person name="Yoshizaki F."/>
            <person name="Wada S."/>
            <person name="Zhang C."/>
            <person name="Hyatt P.D."/>
            <person name="Larimer F."/>
            <person name="Detter C."/>
            <person name="Doggett N."/>
            <person name="Glavina T."/>
            <person name="Hawkins T."/>
            <person name="Richardson P."/>
            <person name="Lucas S."/>
            <person name="Kohara Y."/>
            <person name="Levine M."/>
            <person name="Satoh N."/>
            <person name="Rokhsar D.S."/>
        </authorList>
    </citation>
    <scope>NUCLEOTIDE SEQUENCE [LARGE SCALE GENOMIC DNA]</scope>
</reference>
<dbReference type="PROSITE" id="PS01186">
    <property type="entry name" value="EGF_2"/>
    <property type="match status" value="5"/>
</dbReference>
<dbReference type="SUPFAM" id="SSF57184">
    <property type="entry name" value="Growth factor receptor domain"/>
    <property type="match status" value="1"/>
</dbReference>
<dbReference type="AlphaFoldDB" id="F7AK59"/>
<name>F7AK59_CIOIN</name>
<keyword evidence="8" id="KW-1185">Reference proteome</keyword>
<proteinExistence type="predicted"/>
<sequence length="531" mass="58849">MRILILLIILQIVSFTASQVNVCSGRCPRNSRCNSVGNCYCNRYFTWSNGSCVADRSAVFSGTGLTVSSAHCGPTYKCVGKARCERFQRRNPAYDPSRDQENRVRNRDQNRDQNYACICPHGLETYITGSSGNYSKGCTLPRPVLSNEDRCRLCHPQFAVCVQRRYCRCNRGYVGSGETCTRIHVSTEPPFYHTGNICPRPCVRNAICNSQRVCVCRRYFTGNGYSGCVADRAAVYSGPQNTSVKCGNDIFFGSYRCIGKAYCRTIVSYEREPKRPTYDGMGNVVRRKKYSYRCVCPIGLVSYTIGEYIGCTLSKSILTQEDICRMCDPVNGICERTARGNRCRCIGGYVGTGETCTRIRVETCSPRCHPTLARCIYSSRQYICLCNSGYTGDGVACYATTSTARTTVAPTCQQSCHPTLATCIYNPTTRQYRCQCIAGYTGNGVTCYAARTTVAPTCQQRCHPTLATCIYNPTTRQYRCQCIAGYTGNGVTCSLPTNAAPIVVPRCRNVCHRDADCVQVNGQGVCRCKQN</sequence>
<dbReference type="Ensembl" id="ENSCINT00000029271.2">
    <property type="protein sequence ID" value="ENSCINP00000029025.2"/>
    <property type="gene ID" value="ENSCING00000016949.2"/>
</dbReference>
<dbReference type="STRING" id="7719.ENSCINP00000029025"/>
<dbReference type="EMBL" id="EAAA01000815">
    <property type="status" value="NOT_ANNOTATED_CDS"/>
    <property type="molecule type" value="Genomic_DNA"/>
</dbReference>
<dbReference type="Gene3D" id="2.10.25.10">
    <property type="entry name" value="Laminin"/>
    <property type="match status" value="3"/>
</dbReference>
<comment type="caution">
    <text evidence="4">Lacks conserved residue(s) required for the propagation of feature annotation.</text>
</comment>
<dbReference type="PANTHER" id="PTHR24039:SF58">
    <property type="entry name" value="EGF-LIKE DOMAIN-CONTAINING PROTEIN"/>
    <property type="match status" value="1"/>
</dbReference>
<dbReference type="InterPro" id="IPR000742">
    <property type="entry name" value="EGF"/>
</dbReference>
<reference evidence="7" key="4">
    <citation type="submission" date="2025-09" db="UniProtKB">
        <authorList>
            <consortium name="Ensembl"/>
        </authorList>
    </citation>
    <scope>IDENTIFICATION</scope>
</reference>
<feature type="signal peptide" evidence="5">
    <location>
        <begin position="1"/>
        <end position="18"/>
    </location>
</feature>
<evidence type="ECO:0000313" key="7">
    <source>
        <dbReference type="Ensembl" id="ENSCINP00000029025.2"/>
    </source>
</evidence>
<reference evidence="7" key="2">
    <citation type="journal article" date="2008" name="Genome Biol.">
        <title>Improved genome assembly and evidence-based global gene model set for the chordate Ciona intestinalis: new insight into intron and operon populations.</title>
        <authorList>
            <person name="Satou Y."/>
            <person name="Mineta K."/>
            <person name="Ogasawara M."/>
            <person name="Sasakura Y."/>
            <person name="Shoguchi E."/>
            <person name="Ueno K."/>
            <person name="Yamada L."/>
            <person name="Matsumoto J."/>
            <person name="Wasserscheid J."/>
            <person name="Dewar K."/>
            <person name="Wiley G.B."/>
            <person name="Macmil S.L."/>
            <person name="Roe B.A."/>
            <person name="Zeller R.W."/>
            <person name="Hastings K.E."/>
            <person name="Lemaire P."/>
            <person name="Lindquist E."/>
            <person name="Endo T."/>
            <person name="Hotta K."/>
            <person name="Inaba K."/>
        </authorList>
    </citation>
    <scope>NUCLEOTIDE SEQUENCE [LARGE SCALE GENOMIC DNA]</scope>
    <source>
        <strain evidence="7">wild type</strain>
    </source>
</reference>
<evidence type="ECO:0000259" key="6">
    <source>
        <dbReference type="PROSITE" id="PS50026"/>
    </source>
</evidence>
<keyword evidence="3" id="KW-0677">Repeat</keyword>
<protein>
    <recommendedName>
        <fullName evidence="6">EGF-like domain-containing protein</fullName>
    </recommendedName>
</protein>
<dbReference type="GO" id="GO:0005201">
    <property type="term" value="F:extracellular matrix structural constituent"/>
    <property type="evidence" value="ECO:0000318"/>
    <property type="project" value="GO_Central"/>
</dbReference>
<accession>F7AK59</accession>
<dbReference type="PANTHER" id="PTHR24039">
    <property type="entry name" value="FIBRILLIN-RELATED"/>
    <property type="match status" value="1"/>
</dbReference>
<organism evidence="7 8">
    <name type="scientific">Ciona intestinalis</name>
    <name type="common">Transparent sea squirt</name>
    <name type="synonym">Ascidia intestinalis</name>
    <dbReference type="NCBI Taxonomy" id="7719"/>
    <lineage>
        <taxon>Eukaryota</taxon>
        <taxon>Metazoa</taxon>
        <taxon>Chordata</taxon>
        <taxon>Tunicata</taxon>
        <taxon>Ascidiacea</taxon>
        <taxon>Phlebobranchia</taxon>
        <taxon>Cionidae</taxon>
        <taxon>Ciona</taxon>
    </lineage>
</organism>
<dbReference type="PROSITE" id="PS50026">
    <property type="entry name" value="EGF_3"/>
    <property type="match status" value="2"/>
</dbReference>
<keyword evidence="2 5" id="KW-0732">Signal</keyword>
<keyword evidence="1 4" id="KW-0245">EGF-like domain</keyword>
<dbReference type="InParanoid" id="F7AK59"/>
<feature type="domain" description="EGF-like" evidence="6">
    <location>
        <begin position="408"/>
        <end position="448"/>
    </location>
</feature>
<dbReference type="EMBL" id="EAAA01000817">
    <property type="status" value="NOT_ANNOTATED_CDS"/>
    <property type="molecule type" value="Genomic_DNA"/>
</dbReference>
<dbReference type="EMBL" id="EAAA01000814">
    <property type="status" value="NOT_ANNOTATED_CDS"/>
    <property type="molecule type" value="Genomic_DNA"/>
</dbReference>
<evidence type="ECO:0000256" key="5">
    <source>
        <dbReference type="SAM" id="SignalP"/>
    </source>
</evidence>
<dbReference type="HOGENOM" id="CLU_513467_0_0_1"/>
<feature type="chain" id="PRO_5003348629" description="EGF-like domain-containing protein" evidence="5">
    <location>
        <begin position="19"/>
        <end position="531"/>
    </location>
</feature>
<evidence type="ECO:0000313" key="8">
    <source>
        <dbReference type="Proteomes" id="UP000008144"/>
    </source>
</evidence>
<evidence type="ECO:0000256" key="1">
    <source>
        <dbReference type="ARBA" id="ARBA00022536"/>
    </source>
</evidence>
<evidence type="ECO:0000256" key="4">
    <source>
        <dbReference type="PROSITE-ProRule" id="PRU00076"/>
    </source>
</evidence>
<feature type="domain" description="EGF-like" evidence="6">
    <location>
        <begin position="454"/>
        <end position="494"/>
    </location>
</feature>
<dbReference type="Proteomes" id="UP000008144">
    <property type="component" value="Chromosome 11"/>
</dbReference>
<dbReference type="InterPro" id="IPR009030">
    <property type="entry name" value="Growth_fac_rcpt_cys_sf"/>
</dbReference>
<dbReference type="SMART" id="SM00181">
    <property type="entry name" value="EGF"/>
    <property type="match status" value="6"/>
</dbReference>
<reference evidence="7" key="3">
    <citation type="submission" date="2025-08" db="UniProtKB">
        <authorList>
            <consortium name="Ensembl"/>
        </authorList>
    </citation>
    <scope>IDENTIFICATION</scope>
</reference>
<dbReference type="EMBL" id="EAAA01000816">
    <property type="status" value="NOT_ANNOTATED_CDS"/>
    <property type="molecule type" value="Genomic_DNA"/>
</dbReference>
<evidence type="ECO:0000256" key="3">
    <source>
        <dbReference type="ARBA" id="ARBA00022737"/>
    </source>
</evidence>
<dbReference type="GeneTree" id="ENSGT00940000168184"/>
<dbReference type="GO" id="GO:0005576">
    <property type="term" value="C:extracellular region"/>
    <property type="evidence" value="ECO:0000318"/>
    <property type="project" value="GO_Central"/>
</dbReference>
<evidence type="ECO:0000256" key="2">
    <source>
        <dbReference type="ARBA" id="ARBA00022729"/>
    </source>
</evidence>